<evidence type="ECO:0000313" key="2">
    <source>
        <dbReference type="EMBL" id="MBC5762968.1"/>
    </source>
</evidence>
<evidence type="ECO:0000313" key="3">
    <source>
        <dbReference type="Proteomes" id="UP000596827"/>
    </source>
</evidence>
<protein>
    <submittedName>
        <fullName evidence="2">CoA transferase</fullName>
    </submittedName>
</protein>
<reference evidence="2" key="1">
    <citation type="submission" date="2020-08" db="EMBL/GenBank/DDBJ databases">
        <title>Ramlibacter sp. GTP1 16S ribosomal RNA gene genome sequencing and assembly.</title>
        <authorList>
            <person name="Kang M."/>
        </authorList>
    </citation>
    <scope>NUCLEOTIDE SEQUENCE</scope>
    <source>
        <strain evidence="2">GTP1</strain>
    </source>
</reference>
<proteinExistence type="predicted"/>
<dbReference type="AlphaFoldDB" id="A0A923S0V2"/>
<dbReference type="InterPro" id="IPR050483">
    <property type="entry name" value="CoA-transferase_III_domain"/>
</dbReference>
<keyword evidence="1 2" id="KW-0808">Transferase</keyword>
<dbReference type="Proteomes" id="UP000596827">
    <property type="component" value="Unassembled WGS sequence"/>
</dbReference>
<dbReference type="Pfam" id="PF02515">
    <property type="entry name" value="CoA_transf_3"/>
    <property type="match status" value="1"/>
</dbReference>
<dbReference type="InterPro" id="IPR044855">
    <property type="entry name" value="CoA-Trfase_III_dom3_sf"/>
</dbReference>
<dbReference type="RefSeq" id="WP_187079444.1">
    <property type="nucleotide sequence ID" value="NZ_JACORU010000001.1"/>
</dbReference>
<evidence type="ECO:0000256" key="1">
    <source>
        <dbReference type="ARBA" id="ARBA00022679"/>
    </source>
</evidence>
<dbReference type="SUPFAM" id="SSF89796">
    <property type="entry name" value="CoA-transferase family III (CaiB/BaiF)"/>
    <property type="match status" value="1"/>
</dbReference>
<sequence>MTTSTPTSSPAGGPLAGVRIVDLTGVVMGPFASQILADLGADVIKVESPEGDTVRYIGPSRSKGMGPMYLALNRNKRSAALDLRKPEALAALHRLIERADVLLFNLRPASMARLGLGYDEVSRINPRIVYCGCYGFGESGRYAGKPALDDLIQGSVALPALVGRITGEPRYVPTNVCDRTTGLTAVYSVTAALYAREKTGQGQSIEVPMFETMTQFVLSDHMFGRTFDPPLAEAGYVRLLSRDRRPLPTRDGFVCVLVYIDRHWKSFCKLIGRPDMLQDPRFLRMSDRTRNIDDLYAFVAEVIATRTTDEWIDALSAADIPVAPMHTPDSLMEDPHLADVGMFEWIDHPSEGRIRQMNVPGRWSRTSPSIRRHAPLLGENTREVLVEAGYSPQEIDRMLRSGAAAEAESSSD</sequence>
<organism evidence="2 3">
    <name type="scientific">Ramlibacter albus</name>
    <dbReference type="NCBI Taxonomy" id="2079448"/>
    <lineage>
        <taxon>Bacteria</taxon>
        <taxon>Pseudomonadati</taxon>
        <taxon>Pseudomonadota</taxon>
        <taxon>Betaproteobacteria</taxon>
        <taxon>Burkholderiales</taxon>
        <taxon>Comamonadaceae</taxon>
        <taxon>Ramlibacter</taxon>
    </lineage>
</organism>
<comment type="caution">
    <text evidence="2">The sequence shown here is derived from an EMBL/GenBank/DDBJ whole genome shotgun (WGS) entry which is preliminary data.</text>
</comment>
<dbReference type="EMBL" id="JACORU010000001">
    <property type="protein sequence ID" value="MBC5762968.1"/>
    <property type="molecule type" value="Genomic_DNA"/>
</dbReference>
<dbReference type="PANTHER" id="PTHR48207:SF4">
    <property type="entry name" value="BLL6097 PROTEIN"/>
    <property type="match status" value="1"/>
</dbReference>
<dbReference type="InterPro" id="IPR023606">
    <property type="entry name" value="CoA-Trfase_III_dom_1_sf"/>
</dbReference>
<gene>
    <name evidence="2" type="ORF">H8R02_00785</name>
</gene>
<dbReference type="PANTHER" id="PTHR48207">
    <property type="entry name" value="SUCCINATE--HYDROXYMETHYLGLUTARATE COA-TRANSFERASE"/>
    <property type="match status" value="1"/>
</dbReference>
<accession>A0A923S0V2</accession>
<name>A0A923S0V2_9BURK</name>
<dbReference type="InterPro" id="IPR003673">
    <property type="entry name" value="CoA-Trfase_fam_III"/>
</dbReference>
<dbReference type="Gene3D" id="3.40.50.10540">
    <property type="entry name" value="Crotonobetainyl-coa:carnitine coa-transferase, domain 1"/>
    <property type="match status" value="1"/>
</dbReference>
<keyword evidence="3" id="KW-1185">Reference proteome</keyword>
<dbReference type="Gene3D" id="3.30.1540.10">
    <property type="entry name" value="formyl-coa transferase, domain 3"/>
    <property type="match status" value="1"/>
</dbReference>
<dbReference type="GO" id="GO:0008410">
    <property type="term" value="F:CoA-transferase activity"/>
    <property type="evidence" value="ECO:0007669"/>
    <property type="project" value="TreeGrafter"/>
</dbReference>